<keyword evidence="1" id="KW-0812">Transmembrane</keyword>
<dbReference type="InterPro" id="IPR036259">
    <property type="entry name" value="MFS_trans_sf"/>
</dbReference>
<dbReference type="OrthoDB" id="1655249at2"/>
<dbReference type="Pfam" id="PF06570">
    <property type="entry name" value="DUF1129"/>
    <property type="match status" value="1"/>
</dbReference>
<dbReference type="eggNOG" id="COG4858">
    <property type="taxonomic scope" value="Bacteria"/>
</dbReference>
<dbReference type="EMBL" id="ASWJ01000008">
    <property type="protein sequence ID" value="EOW80569.1"/>
    <property type="molecule type" value="Genomic_DNA"/>
</dbReference>
<dbReference type="PATRIC" id="fig|1121865.3.peg.1097"/>
<dbReference type="SUPFAM" id="SSF103473">
    <property type="entry name" value="MFS general substrate transporter"/>
    <property type="match status" value="1"/>
</dbReference>
<feature type="transmembrane region" description="Helical" evidence="1">
    <location>
        <begin position="89"/>
        <end position="107"/>
    </location>
</feature>
<dbReference type="AlphaFoldDB" id="S1NIE1"/>
<evidence type="ECO:0000313" key="3">
    <source>
        <dbReference type="Proteomes" id="UP000014113"/>
    </source>
</evidence>
<dbReference type="Proteomes" id="UP000014113">
    <property type="component" value="Unassembled WGS sequence"/>
</dbReference>
<keyword evidence="1" id="KW-1133">Transmembrane helix</keyword>
<evidence type="ECO:0000256" key="1">
    <source>
        <dbReference type="SAM" id="Phobius"/>
    </source>
</evidence>
<feature type="transmembrane region" description="Helical" evidence="1">
    <location>
        <begin position="127"/>
        <end position="146"/>
    </location>
</feature>
<dbReference type="PANTHER" id="PTHR41307">
    <property type="entry name" value="MEMBRANE PROTEIN-RELATED"/>
    <property type="match status" value="1"/>
</dbReference>
<accession>S1NIE1</accession>
<feature type="transmembrane region" description="Helical" evidence="1">
    <location>
        <begin position="158"/>
        <end position="180"/>
    </location>
</feature>
<reference evidence="2 3" key="1">
    <citation type="submission" date="2013-03" db="EMBL/GenBank/DDBJ databases">
        <title>The Genome Sequence of Enterococcus columbae ATCC_51263 (PacBio/Illumina hybrid assembly).</title>
        <authorList>
            <consortium name="The Broad Institute Genomics Platform"/>
            <consortium name="The Broad Institute Genome Sequencing Center for Infectious Disease"/>
            <person name="Earl A."/>
            <person name="Russ C."/>
            <person name="Gilmore M."/>
            <person name="Surin D."/>
            <person name="Walker B."/>
            <person name="Young S."/>
            <person name="Zeng Q."/>
            <person name="Gargeya S."/>
            <person name="Fitzgerald M."/>
            <person name="Haas B."/>
            <person name="Abouelleil A."/>
            <person name="Allen A.W."/>
            <person name="Alvarado L."/>
            <person name="Arachchi H.M."/>
            <person name="Berlin A.M."/>
            <person name="Chapman S.B."/>
            <person name="Gainer-Dewar J."/>
            <person name="Goldberg J."/>
            <person name="Griggs A."/>
            <person name="Gujja S."/>
            <person name="Hansen M."/>
            <person name="Howarth C."/>
            <person name="Imamovic A."/>
            <person name="Ireland A."/>
            <person name="Larimer J."/>
            <person name="McCowan C."/>
            <person name="Murphy C."/>
            <person name="Pearson M."/>
            <person name="Poon T.W."/>
            <person name="Priest M."/>
            <person name="Roberts A."/>
            <person name="Saif S."/>
            <person name="Shea T."/>
            <person name="Sisk P."/>
            <person name="Sykes S."/>
            <person name="Wortman J."/>
            <person name="Nusbaum C."/>
            <person name="Birren B."/>
        </authorList>
    </citation>
    <scope>NUCLEOTIDE SEQUENCE [LARGE SCALE GENOMIC DNA]</scope>
    <source>
        <strain evidence="2 3">ATCC 51263</strain>
    </source>
</reference>
<dbReference type="InterPro" id="IPR009214">
    <property type="entry name" value="DUF1129"/>
</dbReference>
<evidence type="ECO:0000313" key="2">
    <source>
        <dbReference type="EMBL" id="EOW80569.1"/>
    </source>
</evidence>
<keyword evidence="1" id="KW-0472">Membrane</keyword>
<protein>
    <recommendedName>
        <fullName evidence="4">DUF1129 domain-containing protein</fullName>
    </recommendedName>
</protein>
<gene>
    <name evidence="2" type="ORF">I568_01746</name>
</gene>
<name>S1NIE1_9ENTE</name>
<comment type="caution">
    <text evidence="2">The sequence shown here is derived from an EMBL/GenBank/DDBJ whole genome shotgun (WGS) entry which is preliminary data.</text>
</comment>
<feature type="transmembrane region" description="Helical" evidence="1">
    <location>
        <begin position="186"/>
        <end position="202"/>
    </location>
</feature>
<evidence type="ECO:0008006" key="4">
    <source>
        <dbReference type="Google" id="ProtNLM"/>
    </source>
</evidence>
<organism evidence="2 3">
    <name type="scientific">Enterococcus columbae DSM 7374 = ATCC 51263</name>
    <dbReference type="NCBI Taxonomy" id="1121865"/>
    <lineage>
        <taxon>Bacteria</taxon>
        <taxon>Bacillati</taxon>
        <taxon>Bacillota</taxon>
        <taxon>Bacilli</taxon>
        <taxon>Lactobacillales</taxon>
        <taxon>Enterococcaceae</taxon>
        <taxon>Enterococcus</taxon>
    </lineage>
</organism>
<dbReference type="STRING" id="1121865.OMW_01126"/>
<dbReference type="Gene3D" id="1.20.1250.20">
    <property type="entry name" value="MFS general substrate transporter like domains"/>
    <property type="match status" value="1"/>
</dbReference>
<dbReference type="PANTHER" id="PTHR41307:SF1">
    <property type="entry name" value="MEMBRANE PROTEIN"/>
    <property type="match status" value="1"/>
</dbReference>
<keyword evidence="3" id="KW-1185">Reference proteome</keyword>
<dbReference type="SUPFAM" id="SSF158560">
    <property type="entry name" value="BH3980-like"/>
    <property type="match status" value="1"/>
</dbReference>
<sequence>MSNLIDQNTQLQKQLNVANKQYYDDLLVYVRLHSMNKNEQQTEEMLLSILQDILEAQQNGMSAQDYFGKEPQPIADDLIKQLPTDWRQMLRLTLLAFFSYLTVILIMDYLEAFFHQNTLQQLDVGKYLFCSLIAGGSVFFILWLTGRTYGEKAKWQHLLMIAVIFALNIVLFISIHTPFILNVSRWQVFLVAVFLIGINYFLSRDAG</sequence>
<proteinExistence type="predicted"/>
<dbReference type="RefSeq" id="WP_016183268.1">
    <property type="nucleotide sequence ID" value="NZ_JXKI01000001.1"/>
</dbReference>